<protein>
    <submittedName>
        <fullName evidence="2">PKD domain-containing protein</fullName>
    </submittedName>
</protein>
<dbReference type="NCBIfam" id="TIGR04275">
    <property type="entry name" value="beta_prop_Msarc"/>
    <property type="match status" value="4"/>
</dbReference>
<dbReference type="Gene3D" id="2.60.40.10">
    <property type="entry name" value="Immunoglobulins"/>
    <property type="match status" value="1"/>
</dbReference>
<name>A0A660HP55_9EURY</name>
<evidence type="ECO:0000259" key="1">
    <source>
        <dbReference type="PROSITE" id="PS50093"/>
    </source>
</evidence>
<reference evidence="2 4" key="1">
    <citation type="journal article" date="2016" name="Int. J. Syst. Evol. Microbiol.">
        <title>Methanosarcina flavescens sp. nov., a methanogenic archaeon isolated from a full-scale anaerobic digester.</title>
        <authorList>
            <person name="Kern T."/>
            <person name="Fischer M.A."/>
            <person name="Deppenmeier U."/>
            <person name="Schmitz R.A."/>
            <person name="Rother M."/>
        </authorList>
    </citation>
    <scope>NUCLEOTIDE SEQUENCE [LARGE SCALE GENOMIC DNA]</scope>
    <source>
        <strain evidence="2 4">E03.2</strain>
    </source>
</reference>
<dbReference type="InterPro" id="IPR000601">
    <property type="entry name" value="PKD_dom"/>
</dbReference>
<evidence type="ECO:0000313" key="5">
    <source>
        <dbReference type="Proteomes" id="UP000585579"/>
    </source>
</evidence>
<gene>
    <name evidence="2" type="ORF">AOB57_000100</name>
    <name evidence="3" type="ORF">GX302_03465</name>
</gene>
<dbReference type="Pfam" id="PF18911">
    <property type="entry name" value="PKD_4"/>
    <property type="match status" value="1"/>
</dbReference>
<evidence type="ECO:0000313" key="3">
    <source>
        <dbReference type="EMBL" id="NLK31914.1"/>
    </source>
</evidence>
<dbReference type="EMBL" id="JAAYQL010000021">
    <property type="protein sequence ID" value="NLK31914.1"/>
    <property type="molecule type" value="Genomic_DNA"/>
</dbReference>
<dbReference type="SUPFAM" id="SSF69304">
    <property type="entry name" value="Tricorn protease N-terminal domain"/>
    <property type="match status" value="1"/>
</dbReference>
<dbReference type="AlphaFoldDB" id="A0A660HP55"/>
<dbReference type="KEGG" id="mfz:AOB57_000100"/>
<dbReference type="OrthoDB" id="146042at2157"/>
<dbReference type="Proteomes" id="UP000053087">
    <property type="component" value="Chromosome"/>
</dbReference>
<dbReference type="InterPro" id="IPR027618">
    <property type="entry name" value="Beta_prop_Msarc"/>
</dbReference>
<dbReference type="GeneID" id="53686483"/>
<evidence type="ECO:0000313" key="4">
    <source>
        <dbReference type="Proteomes" id="UP000053087"/>
    </source>
</evidence>
<dbReference type="PANTHER" id="PTHR36842">
    <property type="entry name" value="PROTEIN TOLB HOMOLOG"/>
    <property type="match status" value="1"/>
</dbReference>
<keyword evidence="4" id="KW-1185">Reference proteome</keyword>
<dbReference type="Proteomes" id="UP000585579">
    <property type="component" value="Unassembled WGS sequence"/>
</dbReference>
<dbReference type="FunFam" id="2.60.40.10:FF:000270">
    <property type="entry name" value="Cell surface protein"/>
    <property type="match status" value="1"/>
</dbReference>
<feature type="domain" description="PKD" evidence="1">
    <location>
        <begin position="216"/>
        <end position="295"/>
    </location>
</feature>
<accession>A0A660HP55</accession>
<dbReference type="Gene3D" id="2.120.10.30">
    <property type="entry name" value="TolB, C-terminal domain"/>
    <property type="match status" value="1"/>
</dbReference>
<dbReference type="PROSITE" id="PS50093">
    <property type="entry name" value="PKD"/>
    <property type="match status" value="1"/>
</dbReference>
<proteinExistence type="predicted"/>
<sequence>MKTNRGLYSLILSSTALVLFLILVSPTASANSPTVTETQITSSGSASCPVIWEDRILWEDGRNGGSDIYMYNLSTDTETRITTNGKAFDPRTCGNKIVWRDQRNLGLDGLLYGDIYMFDLSTYNETQITNGGLVWRSPAIYDDRIVYSKAEDMYMYDLDIYVYNLSTSTETRITTCGNAYYPAIYENKIVWADQRSGGSDIYMGTISCPTVVSYPPVAAFYACPISGKAPLKVKFKDKSTGSPSSWYWNFGDKCTSTAQNPTHKYNKAGKYTVSLTVENADGSDTKKICNYIKVR</sequence>
<dbReference type="CDD" id="cd00146">
    <property type="entry name" value="PKD"/>
    <property type="match status" value="1"/>
</dbReference>
<dbReference type="InterPro" id="IPR022409">
    <property type="entry name" value="PKD/Chitinase_dom"/>
</dbReference>
<dbReference type="SMART" id="SM00089">
    <property type="entry name" value="PKD"/>
    <property type="match status" value="1"/>
</dbReference>
<dbReference type="InterPro" id="IPR011042">
    <property type="entry name" value="6-blade_b-propeller_TolB-like"/>
</dbReference>
<organism evidence="2 4">
    <name type="scientific">Methanosarcina flavescens</name>
    <dbReference type="NCBI Taxonomy" id="1715806"/>
    <lineage>
        <taxon>Archaea</taxon>
        <taxon>Methanobacteriati</taxon>
        <taxon>Methanobacteriota</taxon>
        <taxon>Stenosarchaea group</taxon>
        <taxon>Methanomicrobia</taxon>
        <taxon>Methanosarcinales</taxon>
        <taxon>Methanosarcinaceae</taxon>
        <taxon>Methanosarcina</taxon>
    </lineage>
</organism>
<dbReference type="SUPFAM" id="SSF49299">
    <property type="entry name" value="PKD domain"/>
    <property type="match status" value="1"/>
</dbReference>
<dbReference type="InterPro" id="IPR013783">
    <property type="entry name" value="Ig-like_fold"/>
</dbReference>
<dbReference type="InterPro" id="IPR035986">
    <property type="entry name" value="PKD_dom_sf"/>
</dbReference>
<dbReference type="RefSeq" id="WP_082384209.1">
    <property type="nucleotide sequence ID" value="NZ_CP032683.1"/>
</dbReference>
<dbReference type="PANTHER" id="PTHR36842:SF1">
    <property type="entry name" value="PROTEIN TOLB"/>
    <property type="match status" value="1"/>
</dbReference>
<reference evidence="2" key="2">
    <citation type="submission" date="2018-10" db="EMBL/GenBank/DDBJ databases">
        <authorList>
            <person name="Fischer M.A."/>
            <person name="Kern T."/>
            <person name="Deppenmeier U."/>
            <person name="Schmitz R.A."/>
            <person name="Rother M."/>
        </authorList>
    </citation>
    <scope>NUCLEOTIDE SEQUENCE</scope>
    <source>
        <strain evidence="2">E03.2</strain>
    </source>
</reference>
<reference evidence="3 5" key="3">
    <citation type="journal article" date="2020" name="Biotechnol. Biofuels">
        <title>New insights from the biogas microbiome by comprehensive genome-resolved metagenomics of nearly 1600 species originating from multiple anaerobic digesters.</title>
        <authorList>
            <person name="Campanaro S."/>
            <person name="Treu L."/>
            <person name="Rodriguez-R L.M."/>
            <person name="Kovalovszki A."/>
            <person name="Ziels R.M."/>
            <person name="Maus I."/>
            <person name="Zhu X."/>
            <person name="Kougias P.G."/>
            <person name="Basile A."/>
            <person name="Luo G."/>
            <person name="Schluter A."/>
            <person name="Konstantinidis K.T."/>
            <person name="Angelidaki I."/>
        </authorList>
    </citation>
    <scope>NUCLEOTIDE SEQUENCE [LARGE SCALE GENOMIC DNA]</scope>
    <source>
        <strain evidence="3">AS22ysBPME_46</strain>
    </source>
</reference>
<dbReference type="EMBL" id="CP032683">
    <property type="protein sequence ID" value="AYK13826.1"/>
    <property type="molecule type" value="Genomic_DNA"/>
</dbReference>
<evidence type="ECO:0000313" key="2">
    <source>
        <dbReference type="EMBL" id="AYK13826.1"/>
    </source>
</evidence>